<dbReference type="SMART" id="SM00448">
    <property type="entry name" value="REC"/>
    <property type="match status" value="1"/>
</dbReference>
<dbReference type="Gene3D" id="3.30.450.20">
    <property type="entry name" value="PAS domain"/>
    <property type="match status" value="1"/>
</dbReference>
<keyword evidence="5 15" id="KW-0597">Phosphoprotein</keyword>
<dbReference type="InterPro" id="IPR036890">
    <property type="entry name" value="HATPase_C_sf"/>
</dbReference>
<dbReference type="InterPro" id="IPR000014">
    <property type="entry name" value="PAS"/>
</dbReference>
<keyword evidence="20" id="KW-1185">Reference proteome</keyword>
<evidence type="ECO:0000256" key="6">
    <source>
        <dbReference type="ARBA" id="ARBA00022679"/>
    </source>
</evidence>
<dbReference type="PROSITE" id="PS50110">
    <property type="entry name" value="RESPONSE_REGULATORY"/>
    <property type="match status" value="1"/>
</dbReference>
<evidence type="ECO:0000256" key="11">
    <source>
        <dbReference type="ARBA" id="ARBA00022989"/>
    </source>
</evidence>
<dbReference type="GO" id="GO:0005524">
    <property type="term" value="F:ATP binding"/>
    <property type="evidence" value="ECO:0007669"/>
    <property type="project" value="UniProtKB-KW"/>
</dbReference>
<evidence type="ECO:0000256" key="15">
    <source>
        <dbReference type="PROSITE-ProRule" id="PRU00169"/>
    </source>
</evidence>
<evidence type="ECO:0000256" key="3">
    <source>
        <dbReference type="ARBA" id="ARBA00006402"/>
    </source>
</evidence>
<dbReference type="GO" id="GO:0016020">
    <property type="term" value="C:membrane"/>
    <property type="evidence" value="ECO:0007669"/>
    <property type="project" value="UniProtKB-SubCell"/>
</dbReference>
<keyword evidence="7" id="KW-0812">Transmembrane</keyword>
<name>A0A926UQM5_9CYAN</name>
<keyword evidence="13" id="KW-0472">Membrane</keyword>
<dbReference type="SUPFAM" id="SSF55874">
    <property type="entry name" value="ATPase domain of HSP90 chaperone/DNA topoisomerase II/histidine kinase"/>
    <property type="match status" value="1"/>
</dbReference>
<evidence type="ECO:0000256" key="14">
    <source>
        <dbReference type="ARBA" id="ARBA00074306"/>
    </source>
</evidence>
<dbReference type="AlphaFoldDB" id="A0A926UQM5"/>
<dbReference type="Pfam" id="PF02518">
    <property type="entry name" value="HATPase_c"/>
    <property type="match status" value="1"/>
</dbReference>
<evidence type="ECO:0000256" key="9">
    <source>
        <dbReference type="ARBA" id="ARBA00022777"/>
    </source>
</evidence>
<feature type="modified residue" description="4-aspartylphosphate" evidence="15">
    <location>
        <position position="598"/>
    </location>
</feature>
<dbReference type="Proteomes" id="UP000631421">
    <property type="component" value="Unassembled WGS sequence"/>
</dbReference>
<keyword evidence="12" id="KW-0902">Two-component regulatory system</keyword>
<dbReference type="EC" id="2.7.13.3" evidence="4"/>
<evidence type="ECO:0000313" key="20">
    <source>
        <dbReference type="Proteomes" id="UP000631421"/>
    </source>
</evidence>
<comment type="similarity">
    <text evidence="3">In the N-terminal section; belongs to the phytochrome family.</text>
</comment>
<dbReference type="Pfam" id="PF00072">
    <property type="entry name" value="Response_reg"/>
    <property type="match status" value="1"/>
</dbReference>
<keyword evidence="6" id="KW-0808">Transferase</keyword>
<accession>A0A926UQM5</accession>
<dbReference type="PROSITE" id="PS50109">
    <property type="entry name" value="HIS_KIN"/>
    <property type="match status" value="1"/>
</dbReference>
<feature type="domain" description="Response regulatory" evidence="18">
    <location>
        <begin position="549"/>
        <end position="671"/>
    </location>
</feature>
<comment type="caution">
    <text evidence="19">The sequence shown here is derived from an EMBL/GenBank/DDBJ whole genome shotgun (WGS) entry which is preliminary data.</text>
</comment>
<evidence type="ECO:0000313" key="19">
    <source>
        <dbReference type="EMBL" id="MBD2149237.1"/>
    </source>
</evidence>
<keyword evidence="16" id="KW-0175">Coiled coil</keyword>
<dbReference type="SUPFAM" id="SSF52172">
    <property type="entry name" value="CheY-like"/>
    <property type="match status" value="1"/>
</dbReference>
<dbReference type="SMART" id="SM00387">
    <property type="entry name" value="HATPase_c"/>
    <property type="match status" value="1"/>
</dbReference>
<dbReference type="Gene3D" id="3.30.565.10">
    <property type="entry name" value="Histidine kinase-like ATPase, C-terminal domain"/>
    <property type="match status" value="1"/>
</dbReference>
<feature type="domain" description="Histidine kinase" evidence="17">
    <location>
        <begin position="286"/>
        <end position="524"/>
    </location>
</feature>
<dbReference type="InterPro" id="IPR003594">
    <property type="entry name" value="HATPase_dom"/>
</dbReference>
<dbReference type="SMART" id="SM00388">
    <property type="entry name" value="HisKA"/>
    <property type="match status" value="1"/>
</dbReference>
<evidence type="ECO:0000256" key="12">
    <source>
        <dbReference type="ARBA" id="ARBA00023012"/>
    </source>
</evidence>
<dbReference type="InterPro" id="IPR003661">
    <property type="entry name" value="HisK_dim/P_dom"/>
</dbReference>
<gene>
    <name evidence="19" type="ORF">H6F44_03725</name>
</gene>
<dbReference type="FunFam" id="1.10.287.130:FF:000004">
    <property type="entry name" value="Ethylene receptor 1"/>
    <property type="match status" value="1"/>
</dbReference>
<dbReference type="InterPro" id="IPR004358">
    <property type="entry name" value="Sig_transdc_His_kin-like_C"/>
</dbReference>
<evidence type="ECO:0000256" key="2">
    <source>
        <dbReference type="ARBA" id="ARBA00004370"/>
    </source>
</evidence>
<keyword evidence="11" id="KW-1133">Transmembrane helix</keyword>
<dbReference type="SMART" id="SM00091">
    <property type="entry name" value="PAS"/>
    <property type="match status" value="1"/>
</dbReference>
<comment type="catalytic activity">
    <reaction evidence="1">
        <text>ATP + protein L-histidine = ADP + protein N-phospho-L-histidine.</text>
        <dbReference type="EC" id="2.7.13.3"/>
    </reaction>
</comment>
<evidence type="ECO:0000256" key="16">
    <source>
        <dbReference type="SAM" id="Coils"/>
    </source>
</evidence>
<dbReference type="CDD" id="cd00082">
    <property type="entry name" value="HisKA"/>
    <property type="match status" value="1"/>
</dbReference>
<dbReference type="PANTHER" id="PTHR43047">
    <property type="entry name" value="TWO-COMPONENT HISTIDINE PROTEIN KINASE"/>
    <property type="match status" value="1"/>
</dbReference>
<evidence type="ECO:0000256" key="8">
    <source>
        <dbReference type="ARBA" id="ARBA00022741"/>
    </source>
</evidence>
<reference evidence="19" key="1">
    <citation type="journal article" date="2015" name="ISME J.">
        <title>Draft Genome Sequence of Streptomyces incarnatus NRRL8089, which Produces the Nucleoside Antibiotic Sinefungin.</title>
        <authorList>
            <person name="Oshima K."/>
            <person name="Hattori M."/>
            <person name="Shimizu H."/>
            <person name="Fukuda K."/>
            <person name="Nemoto M."/>
            <person name="Inagaki K."/>
            <person name="Tamura T."/>
        </authorList>
    </citation>
    <scope>NUCLEOTIDE SEQUENCE</scope>
    <source>
        <strain evidence="19">FACHB-1277</strain>
    </source>
</reference>
<reference evidence="19" key="2">
    <citation type="submission" date="2020-08" db="EMBL/GenBank/DDBJ databases">
        <authorList>
            <person name="Chen M."/>
            <person name="Teng W."/>
            <person name="Zhao L."/>
            <person name="Hu C."/>
            <person name="Zhou Y."/>
            <person name="Han B."/>
            <person name="Song L."/>
            <person name="Shu W."/>
        </authorList>
    </citation>
    <scope>NUCLEOTIDE SEQUENCE</scope>
    <source>
        <strain evidence="19">FACHB-1277</strain>
    </source>
</reference>
<dbReference type="RefSeq" id="WP_190349609.1">
    <property type="nucleotide sequence ID" value="NZ_JACJPY010000007.1"/>
</dbReference>
<evidence type="ECO:0000256" key="10">
    <source>
        <dbReference type="ARBA" id="ARBA00022840"/>
    </source>
</evidence>
<dbReference type="CDD" id="cd16922">
    <property type="entry name" value="HATPase_EvgS-ArcB-TorS-like"/>
    <property type="match status" value="1"/>
</dbReference>
<evidence type="ECO:0000259" key="18">
    <source>
        <dbReference type="PROSITE" id="PS50110"/>
    </source>
</evidence>
<evidence type="ECO:0000256" key="5">
    <source>
        <dbReference type="ARBA" id="ARBA00022553"/>
    </source>
</evidence>
<comment type="subcellular location">
    <subcellularLocation>
        <location evidence="2">Membrane</location>
    </subcellularLocation>
</comment>
<dbReference type="InterPro" id="IPR011006">
    <property type="entry name" value="CheY-like_superfamily"/>
</dbReference>
<evidence type="ECO:0000256" key="4">
    <source>
        <dbReference type="ARBA" id="ARBA00012438"/>
    </source>
</evidence>
<dbReference type="InterPro" id="IPR001789">
    <property type="entry name" value="Sig_transdc_resp-reg_receiver"/>
</dbReference>
<dbReference type="EMBL" id="JACJPY010000007">
    <property type="protein sequence ID" value="MBD2149237.1"/>
    <property type="molecule type" value="Genomic_DNA"/>
</dbReference>
<dbReference type="Gene3D" id="3.40.50.2300">
    <property type="match status" value="1"/>
</dbReference>
<dbReference type="InterPro" id="IPR035965">
    <property type="entry name" value="PAS-like_dom_sf"/>
</dbReference>
<keyword evidence="9" id="KW-0418">Kinase</keyword>
<keyword evidence="10" id="KW-0067">ATP-binding</keyword>
<dbReference type="Pfam" id="PF00512">
    <property type="entry name" value="HisKA"/>
    <property type="match status" value="1"/>
</dbReference>
<evidence type="ECO:0000256" key="7">
    <source>
        <dbReference type="ARBA" id="ARBA00022692"/>
    </source>
</evidence>
<evidence type="ECO:0000256" key="13">
    <source>
        <dbReference type="ARBA" id="ARBA00023136"/>
    </source>
</evidence>
<dbReference type="PANTHER" id="PTHR43047:SF64">
    <property type="entry name" value="HISTIDINE KINASE CONTAINING CHEY-HOMOLOGOUS RECEIVER DOMAIN AND PAS DOMAIN-RELATED"/>
    <property type="match status" value="1"/>
</dbReference>
<sequence length="684" mass="77609">MKKNKSPEVESTQSPSQLQAEIAELRRDVLQLQMENQDLENSLLTAIEHGDLIETELLELNKSLKSEVIERKMAQATLQSILEIVYRDKSDLEIMLATATEHGDTIEYEQYNRAVETMRQSEEQFRAIAESTSIAMLVSDIDTGLISYANTSAGAMLQKDACDLLNTSVTDLYYLETEWLELKDYFVTNQKVRDYEIRLNRGEQPPIWVLASLHLLWLKGKQVLLNTFYDVTLLKNTEIALRESESRLREQANLLEQRVEQRTHALKKAKESAEAASRSKAAFLANMSHELRTPLNAILGFAQLMLYDQELNAQHQADLQAICNSGNHLLTMINDILEMSKLEAGSVLLRLKECYLYDITATVREMLSLKAIEKNLELDVSIQPDVPQRIYTDEGKLRQVLINLMGNAIKFTNDGYVRLRISVEPDPHQSLDNALENVNTLLANSNSLCLHCAVEDTGVGIEESEIAKLFQPFVQTASGMRSQEGTGLGLSISYNYIKLMGGQMSVESRVNQGSVFQFYIPIQSLDDCVDYTIKPHSRIVGIEGKQKYRILVAEDMRFNRQLLARIIAPLGFELREVGNGEEVIALWRSWSPHLIWMDIRMPILDGYAATSEIRKIESSLNMSNSQKVKIIALTANLVDIQQEDLLLYGFDGLITKPFTEEQIFTQMSKLLNLKYIYDSTPFPS</sequence>
<dbReference type="Pfam" id="PF13426">
    <property type="entry name" value="PAS_9"/>
    <property type="match status" value="1"/>
</dbReference>
<dbReference type="SUPFAM" id="SSF55785">
    <property type="entry name" value="PYP-like sensor domain (PAS domain)"/>
    <property type="match status" value="1"/>
</dbReference>
<keyword evidence="8" id="KW-0547">Nucleotide-binding</keyword>
<dbReference type="GO" id="GO:0000155">
    <property type="term" value="F:phosphorelay sensor kinase activity"/>
    <property type="evidence" value="ECO:0007669"/>
    <property type="project" value="InterPro"/>
</dbReference>
<dbReference type="FunFam" id="3.30.565.10:FF:000010">
    <property type="entry name" value="Sensor histidine kinase RcsC"/>
    <property type="match status" value="1"/>
</dbReference>
<protein>
    <recommendedName>
        <fullName evidence="14">Circadian input-output histidine kinase CikA</fullName>
        <ecNumber evidence="4">2.7.13.3</ecNumber>
    </recommendedName>
</protein>
<dbReference type="InterPro" id="IPR036097">
    <property type="entry name" value="HisK_dim/P_sf"/>
</dbReference>
<organism evidence="19 20">
    <name type="scientific">Pseudanabaena cinerea FACHB-1277</name>
    <dbReference type="NCBI Taxonomy" id="2949581"/>
    <lineage>
        <taxon>Bacteria</taxon>
        <taxon>Bacillati</taxon>
        <taxon>Cyanobacteriota</taxon>
        <taxon>Cyanophyceae</taxon>
        <taxon>Pseudanabaenales</taxon>
        <taxon>Pseudanabaenaceae</taxon>
        <taxon>Pseudanabaena</taxon>
        <taxon>Pseudanabaena cinerea</taxon>
    </lineage>
</organism>
<dbReference type="SUPFAM" id="SSF47384">
    <property type="entry name" value="Homodimeric domain of signal transducing histidine kinase"/>
    <property type="match status" value="1"/>
</dbReference>
<dbReference type="InterPro" id="IPR005467">
    <property type="entry name" value="His_kinase_dom"/>
</dbReference>
<evidence type="ECO:0000259" key="17">
    <source>
        <dbReference type="PROSITE" id="PS50109"/>
    </source>
</evidence>
<evidence type="ECO:0000256" key="1">
    <source>
        <dbReference type="ARBA" id="ARBA00000085"/>
    </source>
</evidence>
<dbReference type="CDD" id="cd17546">
    <property type="entry name" value="REC_hyHK_CKI1_RcsC-like"/>
    <property type="match status" value="1"/>
</dbReference>
<proteinExistence type="inferred from homology"/>
<feature type="coiled-coil region" evidence="16">
    <location>
        <begin position="234"/>
        <end position="272"/>
    </location>
</feature>
<dbReference type="PRINTS" id="PR00344">
    <property type="entry name" value="BCTRLSENSOR"/>
</dbReference>
<dbReference type="Gene3D" id="1.10.287.130">
    <property type="match status" value="1"/>
</dbReference>